<evidence type="ECO:0000313" key="2">
    <source>
        <dbReference type="Proteomes" id="UP000814128"/>
    </source>
</evidence>
<evidence type="ECO:0000313" key="1">
    <source>
        <dbReference type="EMBL" id="KAI0035613.1"/>
    </source>
</evidence>
<organism evidence="1 2">
    <name type="scientific">Vararia minispora EC-137</name>
    <dbReference type="NCBI Taxonomy" id="1314806"/>
    <lineage>
        <taxon>Eukaryota</taxon>
        <taxon>Fungi</taxon>
        <taxon>Dikarya</taxon>
        <taxon>Basidiomycota</taxon>
        <taxon>Agaricomycotina</taxon>
        <taxon>Agaricomycetes</taxon>
        <taxon>Russulales</taxon>
        <taxon>Lachnocladiaceae</taxon>
        <taxon>Vararia</taxon>
    </lineage>
</organism>
<feature type="non-terminal residue" evidence="1">
    <location>
        <position position="116"/>
    </location>
</feature>
<keyword evidence="2" id="KW-1185">Reference proteome</keyword>
<comment type="caution">
    <text evidence="1">The sequence shown here is derived from an EMBL/GenBank/DDBJ whole genome shotgun (WGS) entry which is preliminary data.</text>
</comment>
<accession>A0ACB8QV96</accession>
<reference evidence="1" key="2">
    <citation type="journal article" date="2022" name="New Phytol.">
        <title>Evolutionary transition to the ectomycorrhizal habit in the genomes of a hyperdiverse lineage of mushroom-forming fungi.</title>
        <authorList>
            <person name="Looney B."/>
            <person name="Miyauchi S."/>
            <person name="Morin E."/>
            <person name="Drula E."/>
            <person name="Courty P.E."/>
            <person name="Kohler A."/>
            <person name="Kuo A."/>
            <person name="LaButti K."/>
            <person name="Pangilinan J."/>
            <person name="Lipzen A."/>
            <person name="Riley R."/>
            <person name="Andreopoulos W."/>
            <person name="He G."/>
            <person name="Johnson J."/>
            <person name="Nolan M."/>
            <person name="Tritt A."/>
            <person name="Barry K.W."/>
            <person name="Grigoriev I.V."/>
            <person name="Nagy L.G."/>
            <person name="Hibbett D."/>
            <person name="Henrissat B."/>
            <person name="Matheny P.B."/>
            <person name="Labbe J."/>
            <person name="Martin F.M."/>
        </authorList>
    </citation>
    <scope>NUCLEOTIDE SEQUENCE</scope>
    <source>
        <strain evidence="1">EC-137</strain>
    </source>
</reference>
<protein>
    <submittedName>
        <fullName evidence="1">Uncharacterized protein</fullName>
    </submittedName>
</protein>
<reference evidence="1" key="1">
    <citation type="submission" date="2021-02" db="EMBL/GenBank/DDBJ databases">
        <authorList>
            <consortium name="DOE Joint Genome Institute"/>
            <person name="Ahrendt S."/>
            <person name="Looney B.P."/>
            <person name="Miyauchi S."/>
            <person name="Morin E."/>
            <person name="Drula E."/>
            <person name="Courty P.E."/>
            <person name="Chicoki N."/>
            <person name="Fauchery L."/>
            <person name="Kohler A."/>
            <person name="Kuo A."/>
            <person name="Labutti K."/>
            <person name="Pangilinan J."/>
            <person name="Lipzen A."/>
            <person name="Riley R."/>
            <person name="Andreopoulos W."/>
            <person name="He G."/>
            <person name="Johnson J."/>
            <person name="Barry K.W."/>
            <person name="Grigoriev I.V."/>
            <person name="Nagy L."/>
            <person name="Hibbett D."/>
            <person name="Henrissat B."/>
            <person name="Matheny P.B."/>
            <person name="Labbe J."/>
            <person name="Martin F."/>
        </authorList>
    </citation>
    <scope>NUCLEOTIDE SEQUENCE</scope>
    <source>
        <strain evidence="1">EC-137</strain>
    </source>
</reference>
<dbReference type="EMBL" id="MU273482">
    <property type="protein sequence ID" value="KAI0035613.1"/>
    <property type="molecule type" value="Genomic_DNA"/>
</dbReference>
<sequence length="116" mass="13171">IILYDVETVEFDAFLSLFYPDDLDKGDLTTVRQWTAVLKLATRWSITSARKRAIRELSSTEYTTAAARVALARVYNIEEWTMSALMELCMREATLSPGEISAMKAEDVALVMEVRE</sequence>
<feature type="non-terminal residue" evidence="1">
    <location>
        <position position="1"/>
    </location>
</feature>
<proteinExistence type="predicted"/>
<name>A0ACB8QV96_9AGAM</name>
<dbReference type="Proteomes" id="UP000814128">
    <property type="component" value="Unassembled WGS sequence"/>
</dbReference>
<gene>
    <name evidence="1" type="ORF">K488DRAFT_37290</name>
</gene>